<comment type="subcellular location">
    <subcellularLocation>
        <location evidence="2">Cell membrane</location>
        <topology evidence="2">Multi-pass membrane protein</topology>
    </subcellularLocation>
</comment>
<keyword evidence="8" id="KW-0862">Zinc</keyword>
<keyword evidence="10" id="KW-0482">Metalloprotease</keyword>
<evidence type="ECO:0000256" key="9">
    <source>
        <dbReference type="ARBA" id="ARBA00022989"/>
    </source>
</evidence>
<feature type="domain" description="Peptidase M48" evidence="13">
    <location>
        <begin position="289"/>
        <end position="470"/>
    </location>
</feature>
<keyword evidence="5 12" id="KW-0812">Transmembrane</keyword>
<dbReference type="GO" id="GO:0004222">
    <property type="term" value="F:metalloendopeptidase activity"/>
    <property type="evidence" value="ECO:0007669"/>
    <property type="project" value="InterPro"/>
</dbReference>
<comment type="caution">
    <text evidence="14">The sequence shown here is derived from an EMBL/GenBank/DDBJ whole genome shotgun (WGS) entry which is preliminary data.</text>
</comment>
<keyword evidence="7" id="KW-0378">Hydrolase</keyword>
<name>A0A0F4TI48_PSEFL</name>
<evidence type="ECO:0000256" key="8">
    <source>
        <dbReference type="ARBA" id="ARBA00022833"/>
    </source>
</evidence>
<dbReference type="PANTHER" id="PTHR43221">
    <property type="entry name" value="PROTEASE HTPX"/>
    <property type="match status" value="1"/>
</dbReference>
<dbReference type="GO" id="GO:0006508">
    <property type="term" value="P:proteolysis"/>
    <property type="evidence" value="ECO:0007669"/>
    <property type="project" value="UniProtKB-KW"/>
</dbReference>
<proteinExistence type="predicted"/>
<keyword evidence="4" id="KW-0645">Protease</keyword>
<feature type="transmembrane region" description="Helical" evidence="12">
    <location>
        <begin position="582"/>
        <end position="601"/>
    </location>
</feature>
<dbReference type="GO" id="GO:0046872">
    <property type="term" value="F:metal ion binding"/>
    <property type="evidence" value="ECO:0007669"/>
    <property type="project" value="UniProtKB-KW"/>
</dbReference>
<evidence type="ECO:0000256" key="5">
    <source>
        <dbReference type="ARBA" id="ARBA00022692"/>
    </source>
</evidence>
<protein>
    <submittedName>
        <fullName evidence="14">Peptidase M48</fullName>
    </submittedName>
</protein>
<evidence type="ECO:0000256" key="3">
    <source>
        <dbReference type="ARBA" id="ARBA00022475"/>
    </source>
</evidence>
<feature type="transmembrane region" description="Helical" evidence="12">
    <location>
        <begin position="145"/>
        <end position="165"/>
    </location>
</feature>
<dbReference type="InterPro" id="IPR050083">
    <property type="entry name" value="HtpX_protease"/>
</dbReference>
<dbReference type="Pfam" id="PF01435">
    <property type="entry name" value="Peptidase_M48"/>
    <property type="match status" value="1"/>
</dbReference>
<evidence type="ECO:0000256" key="4">
    <source>
        <dbReference type="ARBA" id="ARBA00022670"/>
    </source>
</evidence>
<evidence type="ECO:0000256" key="10">
    <source>
        <dbReference type="ARBA" id="ARBA00023049"/>
    </source>
</evidence>
<feature type="transmembrane region" description="Helical" evidence="12">
    <location>
        <begin position="548"/>
        <end position="570"/>
    </location>
</feature>
<dbReference type="PANTHER" id="PTHR43221:SF1">
    <property type="entry name" value="PROTEASE HTPX"/>
    <property type="match status" value="1"/>
</dbReference>
<dbReference type="InterPro" id="IPR001915">
    <property type="entry name" value="Peptidase_M48"/>
</dbReference>
<evidence type="ECO:0000256" key="2">
    <source>
        <dbReference type="ARBA" id="ARBA00004651"/>
    </source>
</evidence>
<comment type="cofactor">
    <cofactor evidence="1">
        <name>Zn(2+)</name>
        <dbReference type="ChEBI" id="CHEBI:29105"/>
    </cofactor>
</comment>
<feature type="transmembrane region" description="Helical" evidence="12">
    <location>
        <begin position="103"/>
        <end position="124"/>
    </location>
</feature>
<evidence type="ECO:0000259" key="13">
    <source>
        <dbReference type="Pfam" id="PF01435"/>
    </source>
</evidence>
<dbReference type="OrthoDB" id="5295941at2"/>
<evidence type="ECO:0000313" key="15">
    <source>
        <dbReference type="Proteomes" id="UP000033588"/>
    </source>
</evidence>
<feature type="transmembrane region" description="Helical" evidence="12">
    <location>
        <begin position="185"/>
        <end position="204"/>
    </location>
</feature>
<evidence type="ECO:0000256" key="6">
    <source>
        <dbReference type="ARBA" id="ARBA00022723"/>
    </source>
</evidence>
<dbReference type="AlphaFoldDB" id="A0A0F4TI48"/>
<dbReference type="EMBL" id="LACC01000026">
    <property type="protein sequence ID" value="KJZ43082.1"/>
    <property type="molecule type" value="Genomic_DNA"/>
</dbReference>
<sequence length="721" mass="78789">MRTLKLIAVLILLPLCLGLFGVWELQRSTESITEFADINAELSEMRVELQAMAAKPGSSSAMVDINGKRMSVAMALSRITDAEHDLTILQPVSAVMSNLAKGVIVLGLLASLVGVLGLSGLRWAGARASHSRERLLHTFSRVSRLLPYLLVGHIVAMGAAVAAILGFEGLGLWHMGKMATGEFKLMLIVLMLMLGFLYSIWQMGKQLPVMLRMFQSTPMNVLGQVVTPQQALALWAYVRELADQLGALAPEHIVLGMTEGFYVTSSDVTLLPAGTALKGRTLHVPMMYLGLLDSAETGAVIGHELAHFAGADTEFSLRFVPIYQGIGRSLGVIAETMLQSDLLQRTTLWPAFMLGEYFMERFDHAVNHWSRVRELAADAAGAKLTGNIAIASALVRISAIDPLLQQGVSTHVARVTNPSAEYVLTGDLPGSLVQELAAQPLTLPEEEMATSLPHPSDTHPSNRERLASLQVTVEEAVSRGTRPIIAAQACAAMDHYFADPQALRARITEDFLGHYVEQDAAVVQELLSYASNATEEVRLHEGARLRGWITLGCFSLFLLLGLGLLVLPWLLPQASGSNKSMILVAGGVLVVLMACLLPFSLRMLKRANKTALLLTPEHFVFANFKAPLPIRHIADFGLQMGQGLHLNLLLEDDAPMPELASRSFFSPDAKLDKKKRWVQLQLIQFCRDDKKLKNEQLAELIGTYLNAGTARHLLQQRFEQA</sequence>
<dbReference type="Proteomes" id="UP000033588">
    <property type="component" value="Unassembled WGS sequence"/>
</dbReference>
<evidence type="ECO:0000256" key="1">
    <source>
        <dbReference type="ARBA" id="ARBA00001947"/>
    </source>
</evidence>
<dbReference type="CDD" id="cd07328">
    <property type="entry name" value="M48_Ste24p_like"/>
    <property type="match status" value="1"/>
</dbReference>
<evidence type="ECO:0000256" key="12">
    <source>
        <dbReference type="SAM" id="Phobius"/>
    </source>
</evidence>
<keyword evidence="3" id="KW-1003">Cell membrane</keyword>
<dbReference type="RefSeq" id="WP_046042534.1">
    <property type="nucleotide sequence ID" value="NZ_LACC01000026.1"/>
</dbReference>
<keyword evidence="11 12" id="KW-0472">Membrane</keyword>
<dbReference type="PATRIC" id="fig|294.132.peg.3572"/>
<evidence type="ECO:0000256" key="7">
    <source>
        <dbReference type="ARBA" id="ARBA00022801"/>
    </source>
</evidence>
<dbReference type="GO" id="GO:0005886">
    <property type="term" value="C:plasma membrane"/>
    <property type="evidence" value="ECO:0007669"/>
    <property type="project" value="UniProtKB-SubCell"/>
</dbReference>
<gene>
    <name evidence="14" type="ORF">VC35_21855</name>
</gene>
<evidence type="ECO:0000313" key="14">
    <source>
        <dbReference type="EMBL" id="KJZ43082.1"/>
    </source>
</evidence>
<evidence type="ECO:0000256" key="11">
    <source>
        <dbReference type="ARBA" id="ARBA00023136"/>
    </source>
</evidence>
<organism evidence="14 15">
    <name type="scientific">Pseudomonas fluorescens</name>
    <dbReference type="NCBI Taxonomy" id="294"/>
    <lineage>
        <taxon>Bacteria</taxon>
        <taxon>Pseudomonadati</taxon>
        <taxon>Pseudomonadota</taxon>
        <taxon>Gammaproteobacteria</taxon>
        <taxon>Pseudomonadales</taxon>
        <taxon>Pseudomonadaceae</taxon>
        <taxon>Pseudomonas</taxon>
    </lineage>
</organism>
<keyword evidence="9 12" id="KW-1133">Transmembrane helix</keyword>
<keyword evidence="6" id="KW-0479">Metal-binding</keyword>
<accession>A0A0F4TI48</accession>
<reference evidence="14 15" key="1">
    <citation type="submission" date="2015-03" db="EMBL/GenBank/DDBJ databases">
        <title>Comparative genomics of Pseudomonas insights into diversity of traits involved in vanlence and defense.</title>
        <authorList>
            <person name="Qin Y."/>
        </authorList>
    </citation>
    <scope>NUCLEOTIDE SEQUENCE [LARGE SCALE GENOMIC DNA]</scope>
    <source>
        <strain evidence="14 15">C8</strain>
    </source>
</reference>